<dbReference type="AlphaFoldDB" id="A0A7S4EF15"/>
<proteinExistence type="predicted"/>
<dbReference type="EMBL" id="HBIX01001788">
    <property type="protein sequence ID" value="CAE0708607.1"/>
    <property type="molecule type" value="Transcribed_RNA"/>
</dbReference>
<evidence type="ECO:0000313" key="1">
    <source>
        <dbReference type="EMBL" id="CAE0708607.1"/>
    </source>
</evidence>
<organism evidence="1">
    <name type="scientific">Pseudo-nitzschia australis</name>
    <dbReference type="NCBI Taxonomy" id="44445"/>
    <lineage>
        <taxon>Eukaryota</taxon>
        <taxon>Sar</taxon>
        <taxon>Stramenopiles</taxon>
        <taxon>Ochrophyta</taxon>
        <taxon>Bacillariophyta</taxon>
        <taxon>Bacillariophyceae</taxon>
        <taxon>Bacillariophycidae</taxon>
        <taxon>Bacillariales</taxon>
        <taxon>Bacillariaceae</taxon>
        <taxon>Pseudo-nitzschia</taxon>
    </lineage>
</organism>
<reference evidence="1" key="1">
    <citation type="submission" date="2021-01" db="EMBL/GenBank/DDBJ databases">
        <authorList>
            <person name="Corre E."/>
            <person name="Pelletier E."/>
            <person name="Niang G."/>
            <person name="Scheremetjew M."/>
            <person name="Finn R."/>
            <person name="Kale V."/>
            <person name="Holt S."/>
            <person name="Cochrane G."/>
            <person name="Meng A."/>
            <person name="Brown T."/>
            <person name="Cohen L."/>
        </authorList>
    </citation>
    <scope>NUCLEOTIDE SEQUENCE</scope>
    <source>
        <strain evidence="1">10249 10 AB</strain>
    </source>
</reference>
<accession>A0A7S4EF15</accession>
<sequence>MRTNAAQRWLIITNSTTKRSYFKGSRLAAQTHFGSLLYTTERNRHVYFYTTTTTTWTREATKSSVEKKIYLHVGPSGDSWIGDAIFAAKHNQPGYVKSIPLINDDLIGNDEGSLLVEILEENPDWAREIYDAECFPVDLEEELKMRLMEVNFLQET</sequence>
<protein>
    <submittedName>
        <fullName evidence="1">Uncharacterized protein</fullName>
    </submittedName>
</protein>
<name>A0A7S4EF15_9STRA</name>
<gene>
    <name evidence="1" type="ORF">PAUS00366_LOCUS1327</name>
</gene>